<feature type="transmembrane region" description="Helical" evidence="6">
    <location>
        <begin position="135"/>
        <end position="156"/>
    </location>
</feature>
<gene>
    <name evidence="7" type="ORF">HYG85_23925</name>
</gene>
<dbReference type="CDD" id="cd06579">
    <property type="entry name" value="TM_PBP1_transp_AraH_like"/>
    <property type="match status" value="1"/>
</dbReference>
<feature type="transmembrane region" description="Helical" evidence="6">
    <location>
        <begin position="296"/>
        <end position="315"/>
    </location>
</feature>
<dbReference type="GO" id="GO:0022857">
    <property type="term" value="F:transmembrane transporter activity"/>
    <property type="evidence" value="ECO:0007669"/>
    <property type="project" value="InterPro"/>
</dbReference>
<evidence type="ECO:0000313" key="8">
    <source>
        <dbReference type="Proteomes" id="UP000677305"/>
    </source>
</evidence>
<keyword evidence="2" id="KW-1003">Cell membrane</keyword>
<feature type="transmembrane region" description="Helical" evidence="6">
    <location>
        <begin position="77"/>
        <end position="94"/>
    </location>
</feature>
<dbReference type="KEGG" id="vgu:HYG85_23925"/>
<feature type="transmembrane region" description="Helical" evidence="6">
    <location>
        <begin position="220"/>
        <end position="242"/>
    </location>
</feature>
<dbReference type="InterPro" id="IPR001851">
    <property type="entry name" value="ABC_transp_permease"/>
</dbReference>
<keyword evidence="5 6" id="KW-0472">Membrane</keyword>
<evidence type="ECO:0000256" key="4">
    <source>
        <dbReference type="ARBA" id="ARBA00022989"/>
    </source>
</evidence>
<accession>A0A8J8MF75</accession>
<dbReference type="Pfam" id="PF02653">
    <property type="entry name" value="BPD_transp_2"/>
    <property type="match status" value="1"/>
</dbReference>
<feature type="transmembrane region" description="Helical" evidence="6">
    <location>
        <begin position="168"/>
        <end position="189"/>
    </location>
</feature>
<dbReference type="PANTHER" id="PTHR32196:SF72">
    <property type="entry name" value="RIBOSE IMPORT PERMEASE PROTEIN RBSC"/>
    <property type="match status" value="1"/>
</dbReference>
<protein>
    <submittedName>
        <fullName evidence="7">ABC transporter permease</fullName>
    </submittedName>
</protein>
<evidence type="ECO:0000256" key="3">
    <source>
        <dbReference type="ARBA" id="ARBA00022692"/>
    </source>
</evidence>
<evidence type="ECO:0000256" key="5">
    <source>
        <dbReference type="ARBA" id="ARBA00023136"/>
    </source>
</evidence>
<keyword evidence="3 6" id="KW-0812">Transmembrane</keyword>
<dbReference type="AlphaFoldDB" id="A0A8J8MF75"/>
<dbReference type="GO" id="GO:0005886">
    <property type="term" value="C:plasma membrane"/>
    <property type="evidence" value="ECO:0007669"/>
    <property type="project" value="UniProtKB-SubCell"/>
</dbReference>
<proteinExistence type="predicted"/>
<dbReference type="PANTHER" id="PTHR32196">
    <property type="entry name" value="ABC TRANSPORTER PERMEASE PROTEIN YPHD-RELATED-RELATED"/>
    <property type="match status" value="1"/>
</dbReference>
<feature type="transmembrane region" description="Helical" evidence="6">
    <location>
        <begin position="25"/>
        <end position="45"/>
    </location>
</feature>
<evidence type="ECO:0000256" key="1">
    <source>
        <dbReference type="ARBA" id="ARBA00004651"/>
    </source>
</evidence>
<keyword evidence="8" id="KW-1185">Reference proteome</keyword>
<evidence type="ECO:0000256" key="2">
    <source>
        <dbReference type="ARBA" id="ARBA00022475"/>
    </source>
</evidence>
<feature type="transmembrane region" description="Helical" evidence="6">
    <location>
        <begin position="254"/>
        <end position="284"/>
    </location>
</feature>
<organism evidence="7 8">
    <name type="scientific">Vallitalea guaymasensis</name>
    <dbReference type="NCBI Taxonomy" id="1185412"/>
    <lineage>
        <taxon>Bacteria</taxon>
        <taxon>Bacillati</taxon>
        <taxon>Bacillota</taxon>
        <taxon>Clostridia</taxon>
        <taxon>Lachnospirales</taxon>
        <taxon>Vallitaleaceae</taxon>
        <taxon>Vallitalea</taxon>
    </lineage>
</organism>
<feature type="transmembrane region" description="Helical" evidence="6">
    <location>
        <begin position="101"/>
        <end position="123"/>
    </location>
</feature>
<sequence length="330" mass="34539">MLKSNKNTTVRGFLQSFLAKQESSIIIATVIYAVFVTMVNGTFFTSGNIFNIFRSTGFTLITTVGMTFILITAGLDLSVGSVLALGGVVTGLAFKAGMPVPIAILAGLSVGAVIGAINGAIIVKAGIPPLIVTLGMQYVARGLVSVITQGVPIYPLPESFQRLEQSKFLGISLVIYVAFIIAVIGHLILKRTAFGRSIYAVGGNTEAARISGINTKKVTFSIYVITSTLAALAGILMAARLGSAEAAAGTGYELTVICASIIGGTSTFGGMGSIIGATVGALFMEILTNSLTLMRISVYWQNLVVGVILILAVLLDQYKRNAMLRKSIKK</sequence>
<keyword evidence="4 6" id="KW-1133">Transmembrane helix</keyword>
<evidence type="ECO:0000313" key="7">
    <source>
        <dbReference type="EMBL" id="QUH31816.1"/>
    </source>
</evidence>
<dbReference type="RefSeq" id="WP_113674847.1">
    <property type="nucleotide sequence ID" value="NZ_CAJXUH010000010.1"/>
</dbReference>
<dbReference type="EMBL" id="CP058561">
    <property type="protein sequence ID" value="QUH31816.1"/>
    <property type="molecule type" value="Genomic_DNA"/>
</dbReference>
<dbReference type="Proteomes" id="UP000677305">
    <property type="component" value="Chromosome"/>
</dbReference>
<reference evidence="7 8" key="1">
    <citation type="submission" date="2020-07" db="EMBL/GenBank/DDBJ databases">
        <title>Vallitalea guaymasensis genome.</title>
        <authorList>
            <person name="Postec A."/>
        </authorList>
    </citation>
    <scope>NUCLEOTIDE SEQUENCE [LARGE SCALE GENOMIC DNA]</scope>
    <source>
        <strain evidence="7 8">Ra1766G1</strain>
    </source>
</reference>
<name>A0A8J8MF75_9FIRM</name>
<comment type="subcellular location">
    <subcellularLocation>
        <location evidence="1">Cell membrane</location>
        <topology evidence="1">Multi-pass membrane protein</topology>
    </subcellularLocation>
</comment>
<dbReference type="OrthoDB" id="9815820at2"/>
<evidence type="ECO:0000256" key="6">
    <source>
        <dbReference type="SAM" id="Phobius"/>
    </source>
</evidence>